<comment type="caution">
    <text evidence="2">The sequence shown here is derived from an EMBL/GenBank/DDBJ whole genome shotgun (WGS) entry which is preliminary data.</text>
</comment>
<reference evidence="3" key="1">
    <citation type="journal article" date="2019" name="Int. J. Syst. Evol. Microbiol.">
        <title>The Global Catalogue of Microorganisms (GCM) 10K type strain sequencing project: providing services to taxonomists for standard genome sequencing and annotation.</title>
        <authorList>
            <consortium name="The Broad Institute Genomics Platform"/>
            <consortium name="The Broad Institute Genome Sequencing Center for Infectious Disease"/>
            <person name="Wu L."/>
            <person name="Ma J."/>
        </authorList>
    </citation>
    <scope>NUCLEOTIDE SEQUENCE [LARGE SCALE GENOMIC DNA]</scope>
    <source>
        <strain evidence="3">XZYJT-10</strain>
    </source>
</reference>
<evidence type="ECO:0000313" key="3">
    <source>
        <dbReference type="Proteomes" id="UP001596548"/>
    </source>
</evidence>
<dbReference type="GO" id="GO:0016787">
    <property type="term" value="F:hydrolase activity"/>
    <property type="evidence" value="ECO:0007669"/>
    <property type="project" value="UniProtKB-KW"/>
</dbReference>
<dbReference type="SUPFAM" id="SSF53474">
    <property type="entry name" value="alpha/beta-Hydrolases"/>
    <property type="match status" value="1"/>
</dbReference>
<dbReference type="EMBL" id="JBHTBJ010000003">
    <property type="protein sequence ID" value="MFC7273667.1"/>
    <property type="molecule type" value="Genomic_DNA"/>
</dbReference>
<gene>
    <name evidence="2" type="ORF">ACFQS1_06740</name>
</gene>
<protein>
    <submittedName>
        <fullName evidence="2">Alpha/beta hydrolase</fullName>
    </submittedName>
</protein>
<evidence type="ECO:0000259" key="1">
    <source>
        <dbReference type="Pfam" id="PF06259"/>
    </source>
</evidence>
<keyword evidence="2" id="KW-0378">Hydrolase</keyword>
<feature type="domain" description="DUF1023" evidence="1">
    <location>
        <begin position="296"/>
        <end position="469"/>
    </location>
</feature>
<dbReference type="Proteomes" id="UP001596548">
    <property type="component" value="Unassembled WGS sequence"/>
</dbReference>
<accession>A0ABW2HKV1</accession>
<dbReference type="Pfam" id="PF06259">
    <property type="entry name" value="Abhydrolase_8"/>
    <property type="match status" value="1"/>
</dbReference>
<dbReference type="InterPro" id="IPR010427">
    <property type="entry name" value="DUF1023"/>
</dbReference>
<name>A0ABW2HKV1_9ACTN</name>
<dbReference type="RefSeq" id="WP_378965241.1">
    <property type="nucleotide sequence ID" value="NZ_JBHTBJ010000003.1"/>
</dbReference>
<sequence length="549" mass="57110">MTATDGPVAAAVSRTMVWSTAAGYARLRVADPGRWRAVAHAWRHWAARAGRLAARLGADLVRLGAAWSGAAASAAAARLTAVWRGLVLFRVLCWQADQAASEFAAALTRAKESLARALAAAHRLGLTVDDEGVVRGSPAAHGVADDLRAAVAIASVADETAAERLERIEAAVRRLAGPAWLPGSAASARSALPDCTASPAEVRLWWAGLDPAERLWLLATEPSRLAPLDGIPAADRDAANRLLLDERREQVEQALAQAHGGERPRLRSLRHGLDTLADRLADDDGPRAYLLRLDLSEEGRVVVALGDPDRAGHVVTHVPGMTAELASFGGELSRAERVALRATELSPAASTSAVLWLDYDAPDFVDEAASARRAEAGAPALRRFQEGLRATADATPGAPPGGSPARLTVVGHSYGSLVVGKAAAGSGLAADNVVFVGSPGVGVDSVRDLATPPGRVWSTTSSSDIIQYATPGPAALARDLAISRLVPVLGPAIAFGSPERDLWFGHNPSDPSFGARTFASAPGAGHLGYWDRGSPSLDMLAAITLGTAR</sequence>
<keyword evidence="3" id="KW-1185">Reference proteome</keyword>
<proteinExistence type="predicted"/>
<evidence type="ECO:0000313" key="2">
    <source>
        <dbReference type="EMBL" id="MFC7273667.1"/>
    </source>
</evidence>
<organism evidence="2 3">
    <name type="scientific">Paractinoplanes rhizophilus</name>
    <dbReference type="NCBI Taxonomy" id="1416877"/>
    <lineage>
        <taxon>Bacteria</taxon>
        <taxon>Bacillati</taxon>
        <taxon>Actinomycetota</taxon>
        <taxon>Actinomycetes</taxon>
        <taxon>Micromonosporales</taxon>
        <taxon>Micromonosporaceae</taxon>
        <taxon>Paractinoplanes</taxon>
    </lineage>
</organism>
<dbReference type="InterPro" id="IPR029058">
    <property type="entry name" value="AB_hydrolase_fold"/>
</dbReference>